<feature type="domain" description="N-acetyltransferase" evidence="3">
    <location>
        <begin position="4"/>
        <end position="173"/>
    </location>
</feature>
<gene>
    <name evidence="4" type="ORF">C7C56_023975</name>
</gene>
<sequence>MPEIRINPLEASPETTGTLGEILVEVVANGGSVSFMHPLAPAAAAAFWTSSLAAARRGERVVLGAWDGDVLAGTVTLLLDCPPNQPHRAEIAKLMTRVSHRGRGIAGALMRAAEQIARERKRTLLVLDTAAEGGASGLYEGLGFTLAGTIPDYALKPHGGLSGTHIYWKRLAA</sequence>
<evidence type="ECO:0000313" key="5">
    <source>
        <dbReference type="Proteomes" id="UP000241421"/>
    </source>
</evidence>
<keyword evidence="1 4" id="KW-0808">Transferase</keyword>
<name>A0A2U2HE83_9BURK</name>
<dbReference type="InterPro" id="IPR050832">
    <property type="entry name" value="Bact_Acetyltransf"/>
</dbReference>
<evidence type="ECO:0000259" key="3">
    <source>
        <dbReference type="PROSITE" id="PS51186"/>
    </source>
</evidence>
<dbReference type="OrthoDB" id="3389160at2"/>
<comment type="caution">
    <text evidence="4">The sequence shown here is derived from an EMBL/GenBank/DDBJ whole genome shotgun (WGS) entry which is preliminary data.</text>
</comment>
<dbReference type="PANTHER" id="PTHR43877">
    <property type="entry name" value="AMINOALKYLPHOSPHONATE N-ACETYLTRANSFERASE-RELATED-RELATED"/>
    <property type="match status" value="1"/>
</dbReference>
<protein>
    <submittedName>
        <fullName evidence="4">N-acetyltransferase</fullName>
    </submittedName>
</protein>
<evidence type="ECO:0000256" key="2">
    <source>
        <dbReference type="ARBA" id="ARBA00023315"/>
    </source>
</evidence>
<dbReference type="EMBL" id="PXWF02000309">
    <property type="protein sequence ID" value="PWF41737.1"/>
    <property type="molecule type" value="Genomic_DNA"/>
</dbReference>
<evidence type="ECO:0000313" key="4">
    <source>
        <dbReference type="EMBL" id="PWF41737.1"/>
    </source>
</evidence>
<dbReference type="GO" id="GO:0016747">
    <property type="term" value="F:acyltransferase activity, transferring groups other than amino-acyl groups"/>
    <property type="evidence" value="ECO:0007669"/>
    <property type="project" value="InterPro"/>
</dbReference>
<keyword evidence="2" id="KW-0012">Acyltransferase</keyword>
<dbReference type="AlphaFoldDB" id="A0A2U2HE83"/>
<dbReference type="Proteomes" id="UP000241421">
    <property type="component" value="Unassembled WGS sequence"/>
</dbReference>
<dbReference type="PANTHER" id="PTHR43877:SF2">
    <property type="entry name" value="AMINOALKYLPHOSPHONATE N-ACETYLTRANSFERASE-RELATED"/>
    <property type="match status" value="1"/>
</dbReference>
<keyword evidence="5" id="KW-1185">Reference proteome</keyword>
<dbReference type="CDD" id="cd04301">
    <property type="entry name" value="NAT_SF"/>
    <property type="match status" value="1"/>
</dbReference>
<reference evidence="4 5" key="1">
    <citation type="submission" date="2018-04" db="EMBL/GenBank/DDBJ databases">
        <title>Massilia violaceinigra sp. nov., a novel purple-pigmented bacterium isolated from Tianshan glacier, Xinjiang, China.</title>
        <authorList>
            <person name="Wang H."/>
        </authorList>
    </citation>
    <scope>NUCLEOTIDE SEQUENCE [LARGE SCALE GENOMIC DNA]</scope>
    <source>
        <strain evidence="4 5">B448-2</strain>
    </source>
</reference>
<dbReference type="PROSITE" id="PS51186">
    <property type="entry name" value="GNAT"/>
    <property type="match status" value="1"/>
</dbReference>
<evidence type="ECO:0000256" key="1">
    <source>
        <dbReference type="ARBA" id="ARBA00022679"/>
    </source>
</evidence>
<dbReference type="InterPro" id="IPR000182">
    <property type="entry name" value="GNAT_dom"/>
</dbReference>
<dbReference type="InterPro" id="IPR016181">
    <property type="entry name" value="Acyl_CoA_acyltransferase"/>
</dbReference>
<organism evidence="4 5">
    <name type="scientific">Massilia glaciei</name>
    <dbReference type="NCBI Taxonomy" id="1524097"/>
    <lineage>
        <taxon>Bacteria</taxon>
        <taxon>Pseudomonadati</taxon>
        <taxon>Pseudomonadota</taxon>
        <taxon>Betaproteobacteria</taxon>
        <taxon>Burkholderiales</taxon>
        <taxon>Oxalobacteraceae</taxon>
        <taxon>Telluria group</taxon>
        <taxon>Massilia</taxon>
    </lineage>
</organism>
<dbReference type="RefSeq" id="WP_106759875.1">
    <property type="nucleotide sequence ID" value="NZ_PXWF02000309.1"/>
</dbReference>
<dbReference type="Pfam" id="PF00583">
    <property type="entry name" value="Acetyltransf_1"/>
    <property type="match status" value="1"/>
</dbReference>
<dbReference type="Gene3D" id="3.40.630.30">
    <property type="match status" value="1"/>
</dbReference>
<dbReference type="SUPFAM" id="SSF55729">
    <property type="entry name" value="Acyl-CoA N-acyltransferases (Nat)"/>
    <property type="match status" value="1"/>
</dbReference>
<accession>A0A2U2HE83</accession>
<proteinExistence type="predicted"/>